<dbReference type="PANTHER" id="PTHR34477:SF1">
    <property type="entry name" value="UPF0213 PROTEIN YHBQ"/>
    <property type="match status" value="1"/>
</dbReference>
<evidence type="ECO:0000256" key="2">
    <source>
        <dbReference type="SAM" id="MobiDB-lite"/>
    </source>
</evidence>
<reference evidence="4 5" key="1">
    <citation type="submission" date="2024-03" db="EMBL/GenBank/DDBJ databases">
        <title>A Dehalogenimonas Isolated from Estuarine Sediments Dihaloeliminates Chlorinated Alkanes.</title>
        <authorList>
            <person name="Yang Y."/>
            <person name="Wang H."/>
        </authorList>
    </citation>
    <scope>NUCLEOTIDE SEQUENCE [LARGE SCALE GENOMIC DNA]</scope>
    <source>
        <strain evidence="4 5">W</strain>
    </source>
</reference>
<organism evidence="4 5">
    <name type="scientific">Candidatus Dehalogenimonas loeffleri</name>
    <dbReference type="NCBI Taxonomy" id="3127115"/>
    <lineage>
        <taxon>Bacteria</taxon>
        <taxon>Bacillati</taxon>
        <taxon>Chloroflexota</taxon>
        <taxon>Dehalococcoidia</taxon>
        <taxon>Dehalococcoidales</taxon>
        <taxon>Dehalococcoidaceae</taxon>
        <taxon>Dehalogenimonas</taxon>
    </lineage>
</organism>
<dbReference type="PANTHER" id="PTHR34477">
    <property type="entry name" value="UPF0213 PROTEIN YHBQ"/>
    <property type="match status" value="1"/>
</dbReference>
<gene>
    <name evidence="4" type="ORF">V8247_06625</name>
</gene>
<protein>
    <submittedName>
        <fullName evidence="4">GIY-YIG nuclease family protein</fullName>
    </submittedName>
</protein>
<dbReference type="InterPro" id="IPR050190">
    <property type="entry name" value="UPF0213_domain"/>
</dbReference>
<dbReference type="Pfam" id="PF01541">
    <property type="entry name" value="GIY-YIG"/>
    <property type="match status" value="1"/>
</dbReference>
<feature type="region of interest" description="Disordered" evidence="2">
    <location>
        <begin position="99"/>
        <end position="119"/>
    </location>
</feature>
<evidence type="ECO:0000259" key="3">
    <source>
        <dbReference type="PROSITE" id="PS50164"/>
    </source>
</evidence>
<dbReference type="Proteomes" id="UP001375370">
    <property type="component" value="Chromosome"/>
</dbReference>
<name>A0ABZ2J6R0_9CHLR</name>
<dbReference type="PROSITE" id="PS50164">
    <property type="entry name" value="GIY_YIG"/>
    <property type="match status" value="1"/>
</dbReference>
<dbReference type="SUPFAM" id="SSF82771">
    <property type="entry name" value="GIY-YIG endonuclease"/>
    <property type="match status" value="1"/>
</dbReference>
<dbReference type="InterPro" id="IPR035901">
    <property type="entry name" value="GIY-YIG_endonuc_sf"/>
</dbReference>
<proteinExistence type="inferred from homology"/>
<evidence type="ECO:0000313" key="5">
    <source>
        <dbReference type="Proteomes" id="UP001375370"/>
    </source>
</evidence>
<dbReference type="EMBL" id="CP146612">
    <property type="protein sequence ID" value="WWX24929.1"/>
    <property type="molecule type" value="Genomic_DNA"/>
</dbReference>
<keyword evidence="5" id="KW-1185">Reference proteome</keyword>
<dbReference type="InterPro" id="IPR000305">
    <property type="entry name" value="GIY-YIG_endonuc"/>
</dbReference>
<dbReference type="RefSeq" id="WP_338737058.1">
    <property type="nucleotide sequence ID" value="NZ_CP146612.1"/>
</dbReference>
<evidence type="ECO:0000313" key="4">
    <source>
        <dbReference type="EMBL" id="WWX24929.1"/>
    </source>
</evidence>
<dbReference type="CDD" id="cd10456">
    <property type="entry name" value="GIY-YIG_UPF0213"/>
    <property type="match status" value="1"/>
</dbReference>
<dbReference type="Gene3D" id="3.40.1440.10">
    <property type="entry name" value="GIY-YIG endonuclease"/>
    <property type="match status" value="1"/>
</dbReference>
<comment type="similarity">
    <text evidence="1">Belongs to the UPF0213 family.</text>
</comment>
<feature type="domain" description="GIY-YIG" evidence="3">
    <location>
        <begin position="5"/>
        <end position="84"/>
    </location>
</feature>
<evidence type="ECO:0000256" key="1">
    <source>
        <dbReference type="ARBA" id="ARBA00007435"/>
    </source>
</evidence>
<accession>A0ABZ2J6R0</accession>
<sequence length="119" mass="13404">MTESMTWHLYLIRCGDGSLYTGIALDVDRRFAEHRQKGPAGAKYLRGRGPLTIVFRKNIGPRSLALRVELKVKKLPKHQKEKLITDDHRLDSLIERLQRAVAPTPPTGHNAKPVTGQSL</sequence>